<evidence type="ECO:0000256" key="7">
    <source>
        <dbReference type="SAM" id="Phobius"/>
    </source>
</evidence>
<dbReference type="GO" id="GO:0005737">
    <property type="term" value="C:cytoplasm"/>
    <property type="evidence" value="ECO:0007669"/>
    <property type="project" value="TreeGrafter"/>
</dbReference>
<comment type="subcellular location">
    <subcellularLocation>
        <location evidence="1">Membrane</location>
    </subcellularLocation>
</comment>
<sequence>MQQLSPTPIIKTMQMKEVSIPERRRRKLAICSLPVRITCEILLVLLVFVPLFIFLLKWPDAKTFIHGKVLSKTRLQPFSNGLEVWSNSPVKTVRGYRLFDVTNYMDIMTNKSDPQLEIRETIPMNYRVSIKKNNVEWLDDNKKIHYSVERFFTRDGEFNETILNQEGAFLDILRVMFRTKFERVADPVFYMLGGNNAFNYSRAVDKLEGYIAPIFAAISSRMQGPNKDKYGFIYRYNGTNGFNYTINTGIDDSSRKGQVIDFESEYTPYKTKAAEWGTEFFDSLTFPTLGNPPNRKAINVFQPDFCRPVQLRYNRTISMFGIDEVHEYVLKLVDFEKCPEMDENCPEADKLDITKCLSAEIPEETVFLTKPHMYGHNSSSTNVAFTPDFDKHESTIYFEPMSGTPLKAQLRIQLNANAWIDRIKVDEHGATEPTKTRAIRRFIPMMWIDQTITLNDATLNSLKLVNNILQKGHNAHQSLKLVYIFVALISCMAIIVVVELFFWRRQDFKLKQNEKPKSEPEIIVPLQRSGEVVVESHTNNVTDDSINTKEQV</sequence>
<dbReference type="Pfam" id="PF01130">
    <property type="entry name" value="CD36"/>
    <property type="match status" value="1"/>
</dbReference>
<reference evidence="11" key="1">
    <citation type="submission" date="2021-02" db="EMBL/GenBank/DDBJ databases">
        <authorList>
            <person name="Nowell W R."/>
        </authorList>
    </citation>
    <scope>NUCLEOTIDE SEQUENCE</scope>
</reference>
<evidence type="ECO:0000256" key="5">
    <source>
        <dbReference type="ARBA" id="ARBA00023136"/>
    </source>
</evidence>
<dbReference type="PANTHER" id="PTHR11923">
    <property type="entry name" value="SCAVENGER RECEPTOR CLASS B TYPE-1 SR-B1"/>
    <property type="match status" value="1"/>
</dbReference>
<protein>
    <submittedName>
        <fullName evidence="11">Uncharacterized protein</fullName>
    </submittedName>
</protein>
<comment type="caution">
    <text evidence="11">The sequence shown here is derived from an EMBL/GenBank/DDBJ whole genome shotgun (WGS) entry which is preliminary data.</text>
</comment>
<dbReference type="Proteomes" id="UP000663891">
    <property type="component" value="Unassembled WGS sequence"/>
</dbReference>
<evidence type="ECO:0000313" key="11">
    <source>
        <dbReference type="EMBL" id="CAF3793411.1"/>
    </source>
</evidence>
<evidence type="ECO:0000313" key="10">
    <source>
        <dbReference type="EMBL" id="CAF0826533.1"/>
    </source>
</evidence>
<dbReference type="EMBL" id="CAJNOG010000042">
    <property type="protein sequence ID" value="CAF0826533.1"/>
    <property type="molecule type" value="Genomic_DNA"/>
</dbReference>
<dbReference type="InterPro" id="IPR002159">
    <property type="entry name" value="CD36_fam"/>
</dbReference>
<dbReference type="GO" id="GO:0005044">
    <property type="term" value="F:scavenger receptor activity"/>
    <property type="evidence" value="ECO:0007669"/>
    <property type="project" value="TreeGrafter"/>
</dbReference>
<evidence type="ECO:0000313" key="12">
    <source>
        <dbReference type="EMBL" id="CAF3851102.1"/>
    </source>
</evidence>
<dbReference type="AlphaFoldDB" id="A0A819BA44"/>
<evidence type="ECO:0000256" key="1">
    <source>
        <dbReference type="ARBA" id="ARBA00004370"/>
    </source>
</evidence>
<feature type="transmembrane region" description="Helical" evidence="7">
    <location>
        <begin position="481"/>
        <end position="503"/>
    </location>
</feature>
<accession>A0A819BA44</accession>
<evidence type="ECO:0000256" key="2">
    <source>
        <dbReference type="ARBA" id="ARBA00010532"/>
    </source>
</evidence>
<name>A0A819BA44_9BILA</name>
<evidence type="ECO:0000256" key="6">
    <source>
        <dbReference type="ARBA" id="ARBA00023180"/>
    </source>
</evidence>
<dbReference type="EMBL" id="CAJOBB010001010">
    <property type="protein sequence ID" value="CAF3793411.1"/>
    <property type="molecule type" value="Genomic_DNA"/>
</dbReference>
<organism evidence="11 14">
    <name type="scientific">Adineta steineri</name>
    <dbReference type="NCBI Taxonomy" id="433720"/>
    <lineage>
        <taxon>Eukaryota</taxon>
        <taxon>Metazoa</taxon>
        <taxon>Spiralia</taxon>
        <taxon>Gnathifera</taxon>
        <taxon>Rotifera</taxon>
        <taxon>Eurotatoria</taxon>
        <taxon>Bdelloidea</taxon>
        <taxon>Adinetida</taxon>
        <taxon>Adinetidae</taxon>
        <taxon>Adineta</taxon>
    </lineage>
</organism>
<dbReference type="EMBL" id="CAJOAY010001499">
    <property type="protein sequence ID" value="CAF3851102.1"/>
    <property type="molecule type" value="Genomic_DNA"/>
</dbReference>
<dbReference type="Proteomes" id="UP000663844">
    <property type="component" value="Unassembled WGS sequence"/>
</dbReference>
<evidence type="ECO:0000256" key="3">
    <source>
        <dbReference type="ARBA" id="ARBA00022692"/>
    </source>
</evidence>
<proteinExistence type="inferred from homology"/>
<dbReference type="GO" id="GO:0016020">
    <property type="term" value="C:membrane"/>
    <property type="evidence" value="ECO:0007669"/>
    <property type="project" value="UniProtKB-SubCell"/>
</dbReference>
<dbReference type="EMBL" id="CAJNOE010000032">
    <property type="protein sequence ID" value="CAF0772743.1"/>
    <property type="molecule type" value="Genomic_DNA"/>
</dbReference>
<dbReference type="Proteomes" id="UP000663845">
    <property type="component" value="Unassembled WGS sequence"/>
</dbReference>
<keyword evidence="5 7" id="KW-0472">Membrane</keyword>
<feature type="transmembrane region" description="Helical" evidence="7">
    <location>
        <begin position="33"/>
        <end position="56"/>
    </location>
</feature>
<evidence type="ECO:0000313" key="13">
    <source>
        <dbReference type="EMBL" id="CAF4016576.1"/>
    </source>
</evidence>
<evidence type="ECO:0000313" key="8">
    <source>
        <dbReference type="EMBL" id="CAF0772743.1"/>
    </source>
</evidence>
<gene>
    <name evidence="8" type="ORF">IZO911_LOCUS5375</name>
    <name evidence="10" type="ORF">JYZ213_LOCUS6599</name>
    <name evidence="11" type="ORF">KXQ929_LOCUS16597</name>
    <name evidence="12" type="ORF">OKA104_LOCUS21500</name>
    <name evidence="13" type="ORF">OXD698_LOCUS30431</name>
    <name evidence="9" type="ORF">VCS650_LOCUS3953</name>
</gene>
<dbReference type="OrthoDB" id="195015at2759"/>
<evidence type="ECO:0000313" key="14">
    <source>
        <dbReference type="Proteomes" id="UP000663868"/>
    </source>
</evidence>
<dbReference type="Proteomes" id="UP000663860">
    <property type="component" value="Unassembled WGS sequence"/>
</dbReference>
<comment type="similarity">
    <text evidence="2">Belongs to the CD36 family.</text>
</comment>
<keyword evidence="4 7" id="KW-1133">Transmembrane helix</keyword>
<evidence type="ECO:0000313" key="9">
    <source>
        <dbReference type="EMBL" id="CAF0799858.1"/>
    </source>
</evidence>
<keyword evidence="6" id="KW-0325">Glycoprotein</keyword>
<evidence type="ECO:0000256" key="4">
    <source>
        <dbReference type="ARBA" id="ARBA00022989"/>
    </source>
</evidence>
<dbReference type="Proteomes" id="UP000663868">
    <property type="component" value="Unassembled WGS sequence"/>
</dbReference>
<keyword evidence="3 7" id="KW-0812">Transmembrane</keyword>
<dbReference type="PANTHER" id="PTHR11923:SF55">
    <property type="entry name" value="SCAVENGER RECEPTOR (CD36 FAMILY) RELATED"/>
    <property type="match status" value="1"/>
</dbReference>
<dbReference type="EMBL" id="CAJOAZ010003581">
    <property type="protein sequence ID" value="CAF4016576.1"/>
    <property type="molecule type" value="Genomic_DNA"/>
</dbReference>
<dbReference type="EMBL" id="CAJNON010000022">
    <property type="protein sequence ID" value="CAF0799858.1"/>
    <property type="molecule type" value="Genomic_DNA"/>
</dbReference>
<dbReference type="Proteomes" id="UP000663881">
    <property type="component" value="Unassembled WGS sequence"/>
</dbReference>